<evidence type="ECO:0000313" key="3">
    <source>
        <dbReference type="Proteomes" id="UP000006732"/>
    </source>
</evidence>
<protein>
    <submittedName>
        <fullName evidence="2">Uncharacterized protein</fullName>
    </submittedName>
</protein>
<dbReference type="KEGG" id="ppd:Ppro_1392"/>
<keyword evidence="1" id="KW-0472">Membrane</keyword>
<sequence>MPLLHRRVIQTNGTEPRDPLFLRHILLHCFVLLSQTGMYAMAMTETRLNREAVDGSSGICGAAGKKLTAVTSFKPPSGHPL</sequence>
<dbReference type="HOGENOM" id="CLU_2570756_0_0_7"/>
<keyword evidence="3" id="KW-1185">Reference proteome</keyword>
<keyword evidence="1" id="KW-0812">Transmembrane</keyword>
<reference evidence="2 3" key="1">
    <citation type="submission" date="2006-10" db="EMBL/GenBank/DDBJ databases">
        <title>Complete sequence of chromosome of Pelobacter propionicus DSM 2379.</title>
        <authorList>
            <consortium name="US DOE Joint Genome Institute"/>
            <person name="Copeland A."/>
            <person name="Lucas S."/>
            <person name="Lapidus A."/>
            <person name="Barry K."/>
            <person name="Detter J.C."/>
            <person name="Glavina del Rio T."/>
            <person name="Hammon N."/>
            <person name="Israni S."/>
            <person name="Dalin E."/>
            <person name="Tice H."/>
            <person name="Pitluck S."/>
            <person name="Saunders E."/>
            <person name="Brettin T."/>
            <person name="Bruce D."/>
            <person name="Han C."/>
            <person name="Tapia R."/>
            <person name="Schmutz J."/>
            <person name="Larimer F."/>
            <person name="Land M."/>
            <person name="Hauser L."/>
            <person name="Kyrpides N."/>
            <person name="Kim E."/>
            <person name="Lovley D."/>
            <person name="Richardson P."/>
        </authorList>
    </citation>
    <scope>NUCLEOTIDE SEQUENCE [LARGE SCALE GENOMIC DNA]</scope>
    <source>
        <strain evidence="3">DSM 2379 / NBRC 103807 / OttBd1</strain>
    </source>
</reference>
<organism evidence="2 3">
    <name type="scientific">Pelobacter propionicus (strain DSM 2379 / NBRC 103807 / OttBd1)</name>
    <dbReference type="NCBI Taxonomy" id="338966"/>
    <lineage>
        <taxon>Bacteria</taxon>
        <taxon>Pseudomonadati</taxon>
        <taxon>Thermodesulfobacteriota</taxon>
        <taxon>Desulfuromonadia</taxon>
        <taxon>Desulfuromonadales</taxon>
        <taxon>Desulfuromonadaceae</taxon>
        <taxon>Pelobacter</taxon>
    </lineage>
</organism>
<name>A1ANT8_PELPD</name>
<dbReference type="EMBL" id="CP000482">
    <property type="protein sequence ID" value="ABK99008.1"/>
    <property type="molecule type" value="Genomic_DNA"/>
</dbReference>
<dbReference type="AlphaFoldDB" id="A1ANT8"/>
<proteinExistence type="predicted"/>
<gene>
    <name evidence="2" type="ordered locus">Ppro_1392</name>
</gene>
<evidence type="ECO:0000313" key="2">
    <source>
        <dbReference type="EMBL" id="ABK99008.1"/>
    </source>
</evidence>
<accession>A1ANT8</accession>
<keyword evidence="1" id="KW-1133">Transmembrane helix</keyword>
<feature type="transmembrane region" description="Helical" evidence="1">
    <location>
        <begin position="20"/>
        <end position="42"/>
    </location>
</feature>
<dbReference type="Proteomes" id="UP000006732">
    <property type="component" value="Chromosome"/>
</dbReference>
<dbReference type="STRING" id="338966.Ppro_1392"/>
<evidence type="ECO:0000256" key="1">
    <source>
        <dbReference type="SAM" id="Phobius"/>
    </source>
</evidence>